<dbReference type="Proteomes" id="UP001148838">
    <property type="component" value="Unassembled WGS sequence"/>
</dbReference>
<keyword evidence="2" id="KW-1185">Reference proteome</keyword>
<reference evidence="1 2" key="1">
    <citation type="journal article" date="2022" name="Allergy">
        <title>Genome assembly and annotation of Periplaneta americana reveal a comprehensive cockroach allergen profile.</title>
        <authorList>
            <person name="Wang L."/>
            <person name="Xiong Q."/>
            <person name="Saelim N."/>
            <person name="Wang L."/>
            <person name="Nong W."/>
            <person name="Wan A.T."/>
            <person name="Shi M."/>
            <person name="Liu X."/>
            <person name="Cao Q."/>
            <person name="Hui J.H.L."/>
            <person name="Sookrung N."/>
            <person name="Leung T.F."/>
            <person name="Tungtrongchitr A."/>
            <person name="Tsui S.K.W."/>
        </authorList>
    </citation>
    <scope>NUCLEOTIDE SEQUENCE [LARGE SCALE GENOMIC DNA]</scope>
    <source>
        <strain evidence="1">PWHHKU_190912</strain>
    </source>
</reference>
<dbReference type="PANTHER" id="PTHR47027:SF29">
    <property type="entry name" value="C2H2-TYPE DOMAIN-CONTAINING PROTEIN"/>
    <property type="match status" value="1"/>
</dbReference>
<comment type="caution">
    <text evidence="1">The sequence shown here is derived from an EMBL/GenBank/DDBJ whole genome shotgun (WGS) entry which is preliminary data.</text>
</comment>
<accession>A0ABQ8TPZ2</accession>
<gene>
    <name evidence="1" type="ORF">ANN_00039</name>
</gene>
<protein>
    <recommendedName>
        <fullName evidence="3">Reverse transcriptase domain-containing protein</fullName>
    </recommendedName>
</protein>
<evidence type="ECO:0008006" key="3">
    <source>
        <dbReference type="Google" id="ProtNLM"/>
    </source>
</evidence>
<evidence type="ECO:0000313" key="1">
    <source>
        <dbReference type="EMBL" id="KAJ4448649.1"/>
    </source>
</evidence>
<dbReference type="PANTHER" id="PTHR47027">
    <property type="entry name" value="REVERSE TRANSCRIPTASE DOMAIN-CONTAINING PROTEIN"/>
    <property type="match status" value="1"/>
</dbReference>
<organism evidence="1 2">
    <name type="scientific">Periplaneta americana</name>
    <name type="common">American cockroach</name>
    <name type="synonym">Blatta americana</name>
    <dbReference type="NCBI Taxonomy" id="6978"/>
    <lineage>
        <taxon>Eukaryota</taxon>
        <taxon>Metazoa</taxon>
        <taxon>Ecdysozoa</taxon>
        <taxon>Arthropoda</taxon>
        <taxon>Hexapoda</taxon>
        <taxon>Insecta</taxon>
        <taxon>Pterygota</taxon>
        <taxon>Neoptera</taxon>
        <taxon>Polyneoptera</taxon>
        <taxon>Dictyoptera</taxon>
        <taxon>Blattodea</taxon>
        <taxon>Blattoidea</taxon>
        <taxon>Blattidae</taxon>
        <taxon>Blattinae</taxon>
        <taxon>Periplaneta</taxon>
    </lineage>
</organism>
<name>A0ABQ8TPZ2_PERAM</name>
<dbReference type="EMBL" id="JAJSOF020000003">
    <property type="protein sequence ID" value="KAJ4448649.1"/>
    <property type="molecule type" value="Genomic_DNA"/>
</dbReference>
<evidence type="ECO:0000313" key="2">
    <source>
        <dbReference type="Proteomes" id="UP001148838"/>
    </source>
</evidence>
<proteinExistence type="predicted"/>
<sequence>MKTEKVSIVNLSFRQKQLFNITLPPLGGPAFEHQSPISCLRFTLSPFPQASKDIGLAVNPEKTKYKIMCPDENIVRNGNIKTGNLSFEEVENFKYLGATVTNINNTREEIKRRINMGNACYYSVEKLLSSSLLSKNVKVKIYKTVILLPVVLYGCETWILTLREEQRLRVFENKVFRKIFGAKRDEVTGDWRKLHNSELYAFSHSIRTLPCSDPGDVTESNPDHLVSRPDALAVTPRKKAVRFLSSKAQEINQQHK</sequence>